<dbReference type="Proteomes" id="UP001281147">
    <property type="component" value="Unassembled WGS sequence"/>
</dbReference>
<evidence type="ECO:0000313" key="2">
    <source>
        <dbReference type="Proteomes" id="UP001281147"/>
    </source>
</evidence>
<comment type="caution">
    <text evidence="1">The sequence shown here is derived from an EMBL/GenBank/DDBJ whole genome shotgun (WGS) entry which is preliminary data.</text>
</comment>
<dbReference type="EMBL" id="JAUTXU010000073">
    <property type="protein sequence ID" value="KAK3711832.1"/>
    <property type="molecule type" value="Genomic_DNA"/>
</dbReference>
<proteinExistence type="predicted"/>
<protein>
    <submittedName>
        <fullName evidence="1">Uncharacterized protein</fullName>
    </submittedName>
</protein>
<name>A0ACC3N9E7_9PEZI</name>
<organism evidence="1 2">
    <name type="scientific">Vermiconidia calcicola</name>
    <dbReference type="NCBI Taxonomy" id="1690605"/>
    <lineage>
        <taxon>Eukaryota</taxon>
        <taxon>Fungi</taxon>
        <taxon>Dikarya</taxon>
        <taxon>Ascomycota</taxon>
        <taxon>Pezizomycotina</taxon>
        <taxon>Dothideomycetes</taxon>
        <taxon>Dothideomycetidae</taxon>
        <taxon>Mycosphaerellales</taxon>
        <taxon>Extremaceae</taxon>
        <taxon>Vermiconidia</taxon>
    </lineage>
</organism>
<accession>A0ACC3N9E7</accession>
<gene>
    <name evidence="1" type="ORF">LTR37_009350</name>
</gene>
<reference evidence="1" key="1">
    <citation type="submission" date="2023-07" db="EMBL/GenBank/DDBJ databases">
        <title>Black Yeasts Isolated from many extreme environments.</title>
        <authorList>
            <person name="Coleine C."/>
            <person name="Stajich J.E."/>
            <person name="Selbmann L."/>
        </authorList>
    </citation>
    <scope>NUCLEOTIDE SEQUENCE</scope>
    <source>
        <strain evidence="1">CCFEE 5714</strain>
    </source>
</reference>
<sequence length="931" mass="99951">MSQAVFALLRHSFLSQCLDQSAESSASEAFRSPVKSESRRPTLSPNALQHSRTNIGPDLQTPDADTAADSGPLAGRPQADEPVIQGGYTSEESSAVPSIASFPVTSPIVIAGTASPAELSGTTVNSPSQDTFPLLEEVDRSLLPSDQPSSTRPAYPYHPAVASPSPTSTSVTQTIVPAAMADSQFAKQQAEAITQIANYLTIAVPGTTIDTRKIRDGGTFVWDAVDSAFAPTQALQAEAKLVDSIIPLSNVMIGNTGKSVARSYARALDCLVARPATVHTDAGGSAMRSPGNAVYDNAMRYLTTVDSDTGLTKVDLYIQKQAAWAHSQDAWDKAKINARKDATSRLPKDVVGQNQDFDDWNQANYRKFKFAVQGRYIDWVTKGYKFEVEQNFKLTKRKGIVDVDSIMARVEASKESLRNSTVVEVDGSNKVNLVSLTPKNWATLCKMKEDGWFARNGDYTLEQLNAEIDRLSRLLVSYKVMGSAMGYTIAPDLTVSDPDATKVTYPVDLPGEAPDTKGPSDNLQTAYADLYTKSALLSAVNRKLEGKTPSELEDDPAWKSANDALNTSRFALRRALDDQQHAQSDHTKRSMASMKDTDTQNAIKFWLSDMLHRTNASINKLEGLRKTKSQMQPPRPPVIAGATAKDPKKANDQTPNGTTNAETGDVYPDHATTGSTTGTNPSSGALPQAETTSDPWVSVNASFSASDQSSVSSASSWGMSVGGGAGWGPWSVGGAYSHDQSSSDFSSDMASCDVSISFSCLVVNIGRPWLYGELFADSELDAARDILLSPGPQQMKAWMAAQTNEDGTFDPAAIASLSDYSMFPAYPTSFVVAADTTIEFHGNTQHIEKHFSAISNAGSVSVGYGPFSVSSSFHQSSSRQSFQMQSTATGCRLTFGAPQIIGWVSQILPALPRLEGYEPIVQNAGTWKAQA</sequence>
<evidence type="ECO:0000313" key="1">
    <source>
        <dbReference type="EMBL" id="KAK3711832.1"/>
    </source>
</evidence>
<keyword evidence="2" id="KW-1185">Reference proteome</keyword>